<gene>
    <name evidence="1" type="ORF">NC653_020425</name>
</gene>
<comment type="caution">
    <text evidence="1">The sequence shown here is derived from an EMBL/GenBank/DDBJ whole genome shotgun (WGS) entry which is preliminary data.</text>
</comment>
<name>A0AAD6QCE4_9ROSI</name>
<accession>A0AAD6QCE4</accession>
<keyword evidence="2" id="KW-1185">Reference proteome</keyword>
<proteinExistence type="predicted"/>
<reference evidence="1" key="1">
    <citation type="journal article" date="2023" name="Mol. Ecol. Resour.">
        <title>Chromosome-level genome assembly of a triploid poplar Populus alba 'Berolinensis'.</title>
        <authorList>
            <person name="Chen S."/>
            <person name="Yu Y."/>
            <person name="Wang X."/>
            <person name="Wang S."/>
            <person name="Zhang T."/>
            <person name="Zhou Y."/>
            <person name="He R."/>
            <person name="Meng N."/>
            <person name="Wang Y."/>
            <person name="Liu W."/>
            <person name="Liu Z."/>
            <person name="Liu J."/>
            <person name="Guo Q."/>
            <person name="Huang H."/>
            <person name="Sederoff R.R."/>
            <person name="Wang G."/>
            <person name="Qu G."/>
            <person name="Chen S."/>
        </authorList>
    </citation>
    <scope>NUCLEOTIDE SEQUENCE</scope>
    <source>
        <strain evidence="1">SC-2020</strain>
    </source>
</reference>
<dbReference type="EMBL" id="JAQIZT010000008">
    <property type="protein sequence ID" value="KAJ6987189.1"/>
    <property type="molecule type" value="Genomic_DNA"/>
</dbReference>
<evidence type="ECO:0000313" key="1">
    <source>
        <dbReference type="EMBL" id="KAJ6987189.1"/>
    </source>
</evidence>
<dbReference type="AlphaFoldDB" id="A0AAD6QCE4"/>
<protein>
    <submittedName>
        <fullName evidence="1">Uncharacterized protein</fullName>
    </submittedName>
</protein>
<sequence length="129" mass="14867">MGFSSGDAPRTRPSHASSTPTCLVWLAEKTNLVLKFVQTDNFIISTYRTTDQKKGNGHWLRENFQERFLLNLTPFDIFCLPKPYLKSDETWVKGPKRFETWYGRMPCGPGSRSKSHGLRTLIRIQGSER</sequence>
<dbReference type="Proteomes" id="UP001164929">
    <property type="component" value="Chromosome 8"/>
</dbReference>
<organism evidence="1 2">
    <name type="scientific">Populus alba x Populus x berolinensis</name>
    <dbReference type="NCBI Taxonomy" id="444605"/>
    <lineage>
        <taxon>Eukaryota</taxon>
        <taxon>Viridiplantae</taxon>
        <taxon>Streptophyta</taxon>
        <taxon>Embryophyta</taxon>
        <taxon>Tracheophyta</taxon>
        <taxon>Spermatophyta</taxon>
        <taxon>Magnoliopsida</taxon>
        <taxon>eudicotyledons</taxon>
        <taxon>Gunneridae</taxon>
        <taxon>Pentapetalae</taxon>
        <taxon>rosids</taxon>
        <taxon>fabids</taxon>
        <taxon>Malpighiales</taxon>
        <taxon>Salicaceae</taxon>
        <taxon>Saliceae</taxon>
        <taxon>Populus</taxon>
    </lineage>
</organism>
<evidence type="ECO:0000313" key="2">
    <source>
        <dbReference type="Proteomes" id="UP001164929"/>
    </source>
</evidence>